<dbReference type="InterPro" id="IPR008686">
    <property type="entry name" value="RNA_pol_mitovir"/>
</dbReference>
<keyword evidence="3" id="KW-0548">Nucleotidyltransferase</keyword>
<evidence type="ECO:0000256" key="4">
    <source>
        <dbReference type="SAM" id="MobiDB-lite"/>
    </source>
</evidence>
<feature type="region of interest" description="Disordered" evidence="4">
    <location>
        <begin position="781"/>
        <end position="802"/>
    </location>
</feature>
<evidence type="ECO:0000256" key="2">
    <source>
        <dbReference type="ARBA" id="ARBA00022679"/>
    </source>
</evidence>
<organism evidence="5">
    <name type="scientific">Sichuan mountain mitovirus 10</name>
    <dbReference type="NCBI Taxonomy" id="2937168"/>
    <lineage>
        <taxon>Viruses</taxon>
        <taxon>Riboviria</taxon>
        <taxon>Orthornavirae</taxon>
        <taxon>Lenarviricota</taxon>
        <taxon>Howeltoviricetes</taxon>
        <taxon>Cryppavirales</taxon>
        <taxon>Mitoviridae</taxon>
    </lineage>
</organism>
<evidence type="ECO:0000256" key="1">
    <source>
        <dbReference type="ARBA" id="ARBA00022484"/>
    </source>
</evidence>
<keyword evidence="2" id="KW-0808">Transferase</keyword>
<dbReference type="InterPro" id="IPR043502">
    <property type="entry name" value="DNA/RNA_pol_sf"/>
</dbReference>
<keyword evidence="1" id="KW-0696">RNA-directed RNA polymerase</keyword>
<proteinExistence type="predicted"/>
<reference evidence="5" key="1">
    <citation type="journal article" date="2022" name="Virus Evol.">
        <title>Resolving deep evolutionary relationships within the RNA virus phylum Lenarviricota.</title>
        <authorList>
            <person name="Sadiq S."/>
            <person name="Chen Y.M."/>
            <person name="Zhang Y.Z."/>
            <person name="Holmes E.C."/>
        </authorList>
    </citation>
    <scope>NUCLEOTIDE SEQUENCE</scope>
    <source>
        <strain evidence="5">S59-k141_340407</strain>
    </source>
</reference>
<accession>A0A9Y1G4U4</accession>
<reference evidence="5" key="2">
    <citation type="submission" date="2022-03" db="EMBL/GenBank/DDBJ databases">
        <authorList>
            <person name="Chen Y.-M."/>
            <person name="Sadiq S."/>
            <person name="Zhang Y.-Z."/>
            <person name="Holmes E.C."/>
        </authorList>
    </citation>
    <scope>NUCLEOTIDE SEQUENCE</scope>
    <source>
        <strain evidence="5">S59-k141_340407</strain>
    </source>
</reference>
<dbReference type="Pfam" id="PF05919">
    <property type="entry name" value="Mitovir_RNA_pol"/>
    <property type="match status" value="1"/>
</dbReference>
<evidence type="ECO:0000256" key="3">
    <source>
        <dbReference type="ARBA" id="ARBA00022695"/>
    </source>
</evidence>
<sequence length="835" mass="94799">MISSTFVLISRLLHLIRSNGTGYACKYMKACALYIYKYVARERGVHSHTYGLAVGLSHGLPSILPRYLRVGIRRGDNRAIKWSLTVFGLYRVIPYPGTLKLSTITDPWSGSINSELSKFIPTFWRLLNRPSYRFQWSPFVVSRKGSIATSFELSGANSTGSLLRAIRALSYSGLWRHVEWFFTCCPGSDSAKQAWDALTSIKALVDPDALVPVVGGVSPRDPTRWCQFQLGRLAKKNEPGKVRVFAMVDPITQWVLDSLHRFLFKILREMPTDGTFDQDAAVRRMRDCLANSRRVWSYDLSAATDRLPIVLQQLLLNELVSGLGDHWSALLVGRRYYLGGLRQDNEGLFYGTGQPMGALSSWAMLALTHHLIVQYCASAVRPGLAGWFQSYVILGDDIVIWDSRVAAKYLATMKELGVEINLSKSLRSRIGVAEFAKRFVSFDADLSGVSLKEFQSLGRGVGALMSIVERLHPSFENFLRLVGHGSRSVGHARAAATRSLHGFVWHSIWNVSLERRELLVLFKNPGDFDRLSYLLSGWLENKYEKLYSHIDAWGYKELPYADREQSASRWREEERLDLIVKMWGRTPTPFWAVGSSPHTSQYYKLAWWLLQTERRFGWLPNDLGYLYPTRSEDLSQIPEGDRSLVVELARALAALLAGSAFESRIIIGAERSVFRKVERFHDEYTEFPEDGAAKNPGILLRLWLDSPDRWFDNLGQVYPRKVAQIFRTTRKEDDYRVPGMEDLRHLTPIVGLLCQLFLMRRQKIRGLLPLPVGELPWPSSLPSDGACPSTPPRGEPPVKPLTDEERVLFAQAMIGVEWPEYALEYFNDSEKKGKS</sequence>
<name>A0A9Y1G4U4_9VIRU</name>
<evidence type="ECO:0000313" key="5">
    <source>
        <dbReference type="EMBL" id="UPW42180.1"/>
    </source>
</evidence>
<dbReference type="SUPFAM" id="SSF56672">
    <property type="entry name" value="DNA/RNA polymerases"/>
    <property type="match status" value="1"/>
</dbReference>
<dbReference type="PANTHER" id="PTHR34456">
    <property type="entry name" value="MITOVIRUS RNA-DEPENDENT RNA POLYMERASE"/>
    <property type="match status" value="1"/>
</dbReference>
<feature type="compositionally biased region" description="Pro residues" evidence="4">
    <location>
        <begin position="789"/>
        <end position="799"/>
    </location>
</feature>
<dbReference type="EMBL" id="ON001577">
    <property type="protein sequence ID" value="UPW42180.1"/>
    <property type="molecule type" value="Genomic_RNA"/>
</dbReference>
<protein>
    <submittedName>
        <fullName evidence="5">RNA dependent RNA polymerase</fullName>
    </submittedName>
</protein>
<dbReference type="PANTHER" id="PTHR34456:SF9">
    <property type="entry name" value="MITOVIRUS RNA-DEPENDENT RNA POLYMERASE"/>
    <property type="match status" value="1"/>
</dbReference>
<dbReference type="GO" id="GO:0003968">
    <property type="term" value="F:RNA-directed RNA polymerase activity"/>
    <property type="evidence" value="ECO:0007669"/>
    <property type="project" value="UniProtKB-KW"/>
</dbReference>